<evidence type="ECO:0000256" key="1">
    <source>
        <dbReference type="ARBA" id="ARBA00006382"/>
    </source>
</evidence>
<dbReference type="SUPFAM" id="SSF51735">
    <property type="entry name" value="NAD(P)-binding Rossmann-fold domains"/>
    <property type="match status" value="1"/>
</dbReference>
<evidence type="ECO:0000256" key="4">
    <source>
        <dbReference type="PIRSR" id="PIRSR000188-1"/>
    </source>
</evidence>
<dbReference type="CDD" id="cd01075">
    <property type="entry name" value="NAD_bind_Leu_Phe_Val_DH"/>
    <property type="match status" value="1"/>
</dbReference>
<dbReference type="InterPro" id="IPR006096">
    <property type="entry name" value="Glu/Leu/Phe/Val/Trp_DH_C"/>
</dbReference>
<evidence type="ECO:0000256" key="3">
    <source>
        <dbReference type="ARBA" id="ARBA00023027"/>
    </source>
</evidence>
<feature type="active site" description="Proton donor/acceptor" evidence="4">
    <location>
        <position position="80"/>
    </location>
</feature>
<keyword evidence="2 6" id="KW-0560">Oxidoreductase</keyword>
<dbReference type="PANTHER" id="PTHR42722">
    <property type="entry name" value="LEUCINE DEHYDROGENASE"/>
    <property type="match status" value="1"/>
</dbReference>
<comment type="caution">
    <text evidence="8">The sequence shown here is derived from an EMBL/GenBank/DDBJ whole genome shotgun (WGS) entry which is preliminary data.</text>
</comment>
<dbReference type="Gene3D" id="3.40.50.720">
    <property type="entry name" value="NAD(P)-binding Rossmann-like Domain"/>
    <property type="match status" value="1"/>
</dbReference>
<dbReference type="PIRSF" id="PIRSF000188">
    <property type="entry name" value="Phe_leu_dh"/>
    <property type="match status" value="1"/>
</dbReference>
<evidence type="ECO:0000256" key="5">
    <source>
        <dbReference type="PIRSR" id="PIRSR000188-2"/>
    </source>
</evidence>
<comment type="similarity">
    <text evidence="1 6">Belongs to the Glu/Leu/Phe/Val dehydrogenases family.</text>
</comment>
<dbReference type="PRINTS" id="PR00082">
    <property type="entry name" value="GLFDHDRGNASE"/>
</dbReference>
<accession>A0A840A0S1</accession>
<organism evidence="8 9">
    <name type="scientific">Phenylobacterium haematophilum</name>
    <dbReference type="NCBI Taxonomy" id="98513"/>
    <lineage>
        <taxon>Bacteria</taxon>
        <taxon>Pseudomonadati</taxon>
        <taxon>Pseudomonadota</taxon>
        <taxon>Alphaproteobacteria</taxon>
        <taxon>Caulobacterales</taxon>
        <taxon>Caulobacteraceae</taxon>
        <taxon>Phenylobacterium</taxon>
    </lineage>
</organism>
<evidence type="ECO:0000256" key="2">
    <source>
        <dbReference type="ARBA" id="ARBA00023002"/>
    </source>
</evidence>
<dbReference type="GO" id="GO:0006520">
    <property type="term" value="P:amino acid metabolic process"/>
    <property type="evidence" value="ECO:0007669"/>
    <property type="project" value="InterPro"/>
</dbReference>
<dbReference type="GO" id="GO:0050049">
    <property type="term" value="F:L-leucine dehydrogenase activity"/>
    <property type="evidence" value="ECO:0007669"/>
    <property type="project" value="UniProtKB-EC"/>
</dbReference>
<dbReference type="InterPro" id="IPR006095">
    <property type="entry name" value="Glu/Leu/Phe/Val/Trp_DH"/>
</dbReference>
<protein>
    <submittedName>
        <fullName evidence="8">Leucine dehydrogenase</fullName>
        <ecNumber evidence="8">1.4.1.9</ecNumber>
    </submittedName>
</protein>
<keyword evidence="3 5" id="KW-0520">NAD</keyword>
<dbReference type="AlphaFoldDB" id="A0A840A0S1"/>
<dbReference type="InterPro" id="IPR006097">
    <property type="entry name" value="Glu/Leu/Phe/Val/Trp_DH_dimer"/>
</dbReference>
<dbReference type="Proteomes" id="UP000530564">
    <property type="component" value="Unassembled WGS sequence"/>
</dbReference>
<reference evidence="8 9" key="1">
    <citation type="submission" date="2020-08" db="EMBL/GenBank/DDBJ databases">
        <title>Genomic Encyclopedia of Type Strains, Phase IV (KMG-IV): sequencing the most valuable type-strain genomes for metagenomic binning, comparative biology and taxonomic classification.</title>
        <authorList>
            <person name="Goeker M."/>
        </authorList>
    </citation>
    <scope>NUCLEOTIDE SEQUENCE [LARGE SCALE GENOMIC DNA]</scope>
    <source>
        <strain evidence="8 9">DSM 21793</strain>
    </source>
</reference>
<dbReference type="RefSeq" id="WP_183773386.1">
    <property type="nucleotide sequence ID" value="NZ_JACIDK010000003.1"/>
</dbReference>
<sequence>MTLFDSPAFEGHEGVHAFFDEKTGLKAIVAVHSTARGPAAGGCRMWPYASAEAALEDALRLSRAMSYKNAMADLELGGGKSVIIGDSRTMKTPALFEAFGRAIEALNGVYWTAEDVGVSPVDLGYARRETRYVAGLEGHPAASGDPSPVTAEGVFRGVRLAVRRGLNRELDGVTVAIQGVGHVGAYLAEKLHAAGAKLIITDVNEEALTQVAALTGAAIVAPGAIFDAQADVFAPCALGGAINESTLPRLKAKIIAGGANNQLATPEIGREVFARGILYTPDYVINGGGIINVAGEIRALERGEAFDQAWVEAKLDRLTLTLEEVLDRAASEGRPSDQVANEMAKARIAQAAASKMAA</sequence>
<dbReference type="Pfam" id="PF02812">
    <property type="entry name" value="ELFV_dehydrog_N"/>
    <property type="match status" value="1"/>
</dbReference>
<dbReference type="EC" id="1.4.1.9" evidence="8"/>
<dbReference type="GO" id="GO:0000166">
    <property type="term" value="F:nucleotide binding"/>
    <property type="evidence" value="ECO:0007669"/>
    <property type="project" value="UniProtKB-KW"/>
</dbReference>
<feature type="binding site" evidence="5">
    <location>
        <begin position="179"/>
        <end position="184"/>
    </location>
    <ligand>
        <name>NAD(+)</name>
        <dbReference type="ChEBI" id="CHEBI:57540"/>
    </ligand>
</feature>
<evidence type="ECO:0000313" key="9">
    <source>
        <dbReference type="Proteomes" id="UP000530564"/>
    </source>
</evidence>
<keyword evidence="5" id="KW-0547">Nucleotide-binding</keyword>
<dbReference type="EMBL" id="JACIDK010000003">
    <property type="protein sequence ID" value="MBB3891884.1"/>
    <property type="molecule type" value="Genomic_DNA"/>
</dbReference>
<gene>
    <name evidence="8" type="ORF">GGQ61_002612</name>
</gene>
<dbReference type="Pfam" id="PF00208">
    <property type="entry name" value="ELFV_dehydrog"/>
    <property type="match status" value="2"/>
</dbReference>
<name>A0A840A0S1_9CAUL</name>
<dbReference type="Gene3D" id="3.40.50.10860">
    <property type="entry name" value="Leucine Dehydrogenase, chain A, domain 1"/>
    <property type="match status" value="1"/>
</dbReference>
<dbReference type="SMART" id="SM00839">
    <property type="entry name" value="ELFV_dehydrog"/>
    <property type="match status" value="1"/>
</dbReference>
<evidence type="ECO:0000256" key="6">
    <source>
        <dbReference type="RuleBase" id="RU004417"/>
    </source>
</evidence>
<dbReference type="InterPro" id="IPR046346">
    <property type="entry name" value="Aminoacid_DH-like_N_sf"/>
</dbReference>
<dbReference type="InterPro" id="IPR016211">
    <property type="entry name" value="Glu/Phe/Leu/Val/Trp_DH_bac/arc"/>
</dbReference>
<dbReference type="InterPro" id="IPR036291">
    <property type="entry name" value="NAD(P)-bd_dom_sf"/>
</dbReference>
<proteinExistence type="inferred from homology"/>
<dbReference type="PANTHER" id="PTHR42722:SF1">
    <property type="entry name" value="VALINE DEHYDROGENASE"/>
    <property type="match status" value="1"/>
</dbReference>
<evidence type="ECO:0000259" key="7">
    <source>
        <dbReference type="SMART" id="SM00839"/>
    </source>
</evidence>
<dbReference type="SUPFAM" id="SSF53223">
    <property type="entry name" value="Aminoacid dehydrogenase-like, N-terminal domain"/>
    <property type="match status" value="1"/>
</dbReference>
<evidence type="ECO:0000313" key="8">
    <source>
        <dbReference type="EMBL" id="MBB3891884.1"/>
    </source>
</evidence>
<feature type="domain" description="Glutamate/phenylalanine/leucine/valine/L-tryptophan dehydrogenase C-terminal" evidence="7">
    <location>
        <begin position="144"/>
        <end position="356"/>
    </location>
</feature>
<keyword evidence="9" id="KW-1185">Reference proteome</keyword>